<dbReference type="PANTHER" id="PTHR47447:SF17">
    <property type="entry name" value="OS12G0638900 PROTEIN"/>
    <property type="match status" value="1"/>
</dbReference>
<dbReference type="Proteomes" id="UP001178507">
    <property type="component" value="Unassembled WGS sequence"/>
</dbReference>
<dbReference type="Gene3D" id="1.25.40.10">
    <property type="entry name" value="Tetratricopeptide repeat domain"/>
    <property type="match status" value="2"/>
</dbReference>
<dbReference type="PANTHER" id="PTHR47447">
    <property type="entry name" value="OS03G0856100 PROTEIN"/>
    <property type="match status" value="1"/>
</dbReference>
<evidence type="ECO:0000256" key="2">
    <source>
        <dbReference type="PROSITE-ProRule" id="PRU00708"/>
    </source>
</evidence>
<organism evidence="3 4">
    <name type="scientific">Effrenium voratum</name>
    <dbReference type="NCBI Taxonomy" id="2562239"/>
    <lineage>
        <taxon>Eukaryota</taxon>
        <taxon>Sar</taxon>
        <taxon>Alveolata</taxon>
        <taxon>Dinophyceae</taxon>
        <taxon>Suessiales</taxon>
        <taxon>Symbiodiniaceae</taxon>
        <taxon>Effrenium</taxon>
    </lineage>
</organism>
<feature type="repeat" description="PPR" evidence="2">
    <location>
        <begin position="41"/>
        <end position="75"/>
    </location>
</feature>
<comment type="caution">
    <text evidence="3">The sequence shown here is derived from an EMBL/GenBank/DDBJ whole genome shotgun (WGS) entry which is preliminary data.</text>
</comment>
<keyword evidence="4" id="KW-1185">Reference proteome</keyword>
<dbReference type="InterPro" id="IPR002885">
    <property type="entry name" value="PPR_rpt"/>
</dbReference>
<name>A0AA36IDT8_9DINO</name>
<proteinExistence type="predicted"/>
<evidence type="ECO:0000313" key="4">
    <source>
        <dbReference type="Proteomes" id="UP001178507"/>
    </source>
</evidence>
<accession>A0AA36IDT8</accession>
<evidence type="ECO:0000256" key="1">
    <source>
        <dbReference type="ARBA" id="ARBA00022737"/>
    </source>
</evidence>
<evidence type="ECO:0000313" key="3">
    <source>
        <dbReference type="EMBL" id="CAJ1384880.1"/>
    </source>
</evidence>
<protein>
    <recommendedName>
        <fullName evidence="5">Pentatricopeptide repeat-containing protein, chloroplastic</fullName>
    </recommendedName>
</protein>
<dbReference type="EMBL" id="CAUJNA010001167">
    <property type="protein sequence ID" value="CAJ1384880.1"/>
    <property type="molecule type" value="Genomic_DNA"/>
</dbReference>
<reference evidence="3" key="1">
    <citation type="submission" date="2023-08" db="EMBL/GenBank/DDBJ databases">
        <authorList>
            <person name="Chen Y."/>
            <person name="Shah S."/>
            <person name="Dougan E. K."/>
            <person name="Thang M."/>
            <person name="Chan C."/>
        </authorList>
    </citation>
    <scope>NUCLEOTIDE SEQUENCE</scope>
</reference>
<dbReference type="InterPro" id="IPR011990">
    <property type="entry name" value="TPR-like_helical_dom_sf"/>
</dbReference>
<evidence type="ECO:0008006" key="5">
    <source>
        <dbReference type="Google" id="ProtNLM"/>
    </source>
</evidence>
<gene>
    <name evidence="3" type="ORF">EVOR1521_LOCUS11640</name>
</gene>
<dbReference type="AlphaFoldDB" id="A0AA36IDT8"/>
<dbReference type="PROSITE" id="PS51375">
    <property type="entry name" value="PPR"/>
    <property type="match status" value="1"/>
</dbReference>
<keyword evidence="1" id="KW-0677">Repeat</keyword>
<sequence>MASTRAVLRWNLALSAAARQAQWWRALSLLRGVRESELQPDLVTLNTAVRACTRGSRWQRALQLLKETEALQLQPDQVSFTSLLGFQSDAGAWLRALAVLHALEAALGTADGHALNAALNACAGSGHWAAALALLLRLKGKARAVGLSTAMAAAVKVQRWDVALRLLPTEEWGQMDGVLLATCLRVCRAGHVWHLGLRLLQGAARADAAVFNSAISMCGDAAQWQIALNLLGGARKRGIMDTIGCNAAMTACDKGLAWPQALLVFGMAQRRDAISYGAALSACAAAQQWVHAVALLRHGLRRNLCLSEQAWSALLTACGTQWELALALADEGRGPRWDLTCHNSLLQVLARGGAQWRHVLRLLSAISQGERQILRPNAVTWDAAYVACEAAGHLPPLPRLQKRLCRFTEQFRGDELEGAKWPLQAGLGLALWARGRLQRFGMATDVWSKSCARLDSLSQADMYFC</sequence>